<feature type="compositionally biased region" description="Low complexity" evidence="1">
    <location>
        <begin position="726"/>
        <end position="738"/>
    </location>
</feature>
<feature type="compositionally biased region" description="Polar residues" evidence="1">
    <location>
        <begin position="2785"/>
        <end position="2801"/>
    </location>
</feature>
<feature type="compositionally biased region" description="Polar residues" evidence="1">
    <location>
        <begin position="171"/>
        <end position="183"/>
    </location>
</feature>
<feature type="compositionally biased region" description="Polar residues" evidence="1">
    <location>
        <begin position="743"/>
        <end position="760"/>
    </location>
</feature>
<feature type="compositionally biased region" description="Basic and acidic residues" evidence="1">
    <location>
        <begin position="115"/>
        <end position="160"/>
    </location>
</feature>
<dbReference type="Proteomes" id="UP001378592">
    <property type="component" value="Unassembled WGS sequence"/>
</dbReference>
<feature type="compositionally biased region" description="Basic and acidic residues" evidence="1">
    <location>
        <begin position="1534"/>
        <end position="1545"/>
    </location>
</feature>
<gene>
    <name evidence="2" type="ORF">R5R35_008391</name>
</gene>
<feature type="region of interest" description="Disordered" evidence="1">
    <location>
        <begin position="2741"/>
        <end position="2868"/>
    </location>
</feature>
<feature type="compositionally biased region" description="Low complexity" evidence="1">
    <location>
        <begin position="1931"/>
        <end position="1942"/>
    </location>
</feature>
<feature type="compositionally biased region" description="Polar residues" evidence="1">
    <location>
        <begin position="2608"/>
        <end position="2618"/>
    </location>
</feature>
<protein>
    <recommendedName>
        <fullName evidence="4">BAT2 N-terminal domain-containing protein</fullName>
    </recommendedName>
</protein>
<feature type="region of interest" description="Disordered" evidence="1">
    <location>
        <begin position="2571"/>
        <end position="2714"/>
    </location>
</feature>
<feature type="compositionally biased region" description="Polar residues" evidence="1">
    <location>
        <begin position="1146"/>
        <end position="1155"/>
    </location>
</feature>
<reference evidence="2 3" key="1">
    <citation type="submission" date="2024-03" db="EMBL/GenBank/DDBJ databases">
        <title>The genome assembly and annotation of the cricket Gryllus longicercus Weissman &amp; Gray.</title>
        <authorList>
            <person name="Szrajer S."/>
            <person name="Gray D."/>
            <person name="Ylla G."/>
        </authorList>
    </citation>
    <scope>NUCLEOTIDE SEQUENCE [LARGE SCALE GENOMIC DNA]</scope>
    <source>
        <strain evidence="2">DAG 2021-001</strain>
        <tissue evidence="2">Whole body minus gut</tissue>
    </source>
</reference>
<proteinExistence type="predicted"/>
<feature type="compositionally biased region" description="Basic and acidic residues" evidence="1">
    <location>
        <begin position="1120"/>
        <end position="1144"/>
    </location>
</feature>
<evidence type="ECO:0000313" key="2">
    <source>
        <dbReference type="EMBL" id="KAK7867207.1"/>
    </source>
</evidence>
<feature type="compositionally biased region" description="Polar residues" evidence="1">
    <location>
        <begin position="2822"/>
        <end position="2846"/>
    </location>
</feature>
<feature type="compositionally biased region" description="Basic and acidic residues" evidence="1">
    <location>
        <begin position="366"/>
        <end position="700"/>
    </location>
</feature>
<feature type="compositionally biased region" description="Polar residues" evidence="1">
    <location>
        <begin position="1648"/>
        <end position="1680"/>
    </location>
</feature>
<comment type="caution">
    <text evidence="2">The sequence shown here is derived from an EMBL/GenBank/DDBJ whole genome shotgun (WGS) entry which is preliminary data.</text>
</comment>
<dbReference type="EMBL" id="JAZDUA010000125">
    <property type="protein sequence ID" value="KAK7867207.1"/>
    <property type="molecule type" value="Genomic_DNA"/>
</dbReference>
<feature type="compositionally biased region" description="Basic and acidic residues" evidence="1">
    <location>
        <begin position="286"/>
        <end position="352"/>
    </location>
</feature>
<feature type="compositionally biased region" description="Basic and acidic residues" evidence="1">
    <location>
        <begin position="1377"/>
        <end position="1410"/>
    </location>
</feature>
<feature type="compositionally biased region" description="Basic and acidic residues" evidence="1">
    <location>
        <begin position="1357"/>
        <end position="1367"/>
    </location>
</feature>
<feature type="compositionally biased region" description="Polar residues" evidence="1">
    <location>
        <begin position="2021"/>
        <end position="2035"/>
    </location>
</feature>
<feature type="compositionally biased region" description="Low complexity" evidence="1">
    <location>
        <begin position="1803"/>
        <end position="1843"/>
    </location>
</feature>
<name>A0AAN9Z8Y2_9ORTH</name>
<feature type="region of interest" description="Disordered" evidence="1">
    <location>
        <begin position="1513"/>
        <end position="1720"/>
    </location>
</feature>
<feature type="region of interest" description="Disordered" evidence="1">
    <location>
        <begin position="2021"/>
        <end position="2042"/>
    </location>
</feature>
<sequence length="2868" mass="320477">MMPHMAPNAQQQFSRNIMSQFQMYRGAFSPNFQGPMHGPVRPSRYQYPTENSRFMARPAPNTVDDELVPRPIIKEEELSKMDDIARDAGWAIHDDDIVDYNQQLLFSDDESTPEEDARKDAKTSNKDEKRSNDRERERESERESNEREEHREDHRDKRNEPLPQRGPPEQPSRNWQPGRSSVNMDFRSPPVHGPVAPATHPLPHGGPGPASLDCPMPPVMRPVSHPGQGPGPHGVEDEDIWDERRRQQNVEVAMAIERAKQRKEEEEKRFQGTKQGAARKLQALEQKMKLAAEKEHHEESSTPGPDWEKDKDRDSRERDRSRTSSEGREEKGTREARDSRDIRDHRERDSDFRPISQIGERPAFMRGDRELTRNDRELPRNERDREIPRNERERDISRNERGRDIPRTERDRDISRNDRDREVSRNERDRDITRIERDRELPRSDRDREISRSERDRDMQRSERDRDIQRGEREREIPRSERERDIPRSDRERDIPRGERDRDIARSERDRDIARNERDREIPRSERDREIPRSEREREIPRSEREREIPRNERDREISRADRDREITRNERDREITRNERDREISRNDREIPRNDRDREIRGDRDREITRSDRDRDIGRNDRDRDIPRNGRERDIPCNERDRDGSRNEREVPRSERERELPRSERDRERDMRSERERERDIRNDRDRKPRDSRDRHDTRYLANLPPRFQRSGIDRSSGFYGGQGSQQVPPQPAVGSGPTQGPPSATQGVFPQGSASTQVFDPRWNPPHFPSGPLPAPGTVNSNIKSGYLLPRGRDGDASNPDRERERERERERNERDRERERELDDRERDKERPPSRDPRDRRDRHIGDIPERYRPNARERDVRSYPDNGINARKASGNYYEGPPEYGRSYSRGSQEYDRNEYGRGRERDADVDSRSSESRDRESRLGNREGRDRDGRHYDDRRDGELIDEVYDRHPPPQQAQFEDHKRETVSDLNRQENNNDWREKDKKFLEDREKLERRDADGRREREERPQRPDSRDSRTSRESRNSRDSVREERSVHENDHKHSISNREVTGSWVEDHYPDMKEEKKKDFFREERRDVRHPPGPITREKLEASELRSDSKRNLTPLKRSTSLNCNEKKQDVRKADIQAPLEKSDRKPNETDVWNRSSTTKPLERTTPENSASTITASAAGQARFSEQPSSKPWADQIPPDDNTAPPSAAVPEEKSIVPIDSIKKDVEKDVSNKAPEKVKNNPKEVELEVERQEEVKKEEITGPVEVEPKREKSSRSRSGGARGRSDGRASRQGSGSYAVYRGGAMSWGQQRERGRRGLHRPAPSRASNAGEYTQATESEQSGDEASAESSKEDASRSTAGQRRPERERESRRPPRSPKQGQKKLEKEEKSRESRRADGEKGFGNTDLHRYDKRSGGYDAVRNSGREGFAPVGEPSRRGRGGAFRRGSVGRRYGPPSSKSPFGQPQEDGKHPAGNDDPKNKNCDGAPDPSKEDIGGELVSNEDKNKLKLQALAAGVIGSGARQFGGGGKQTTQVPPRMQGKSETEPRDSSRSKSRRGGSSGRGPLQGRVDRSANIAGGTSVGAKQNSSDVAEDWETTSEHSEGEEHDDGNKSGRKTFPKRDGRRSRGSGNPRSSRGVTSNATSPNGRNVRPGNEQRSNGSTSNGFPSGSGQRVPNSSICGSSSAPQSNGRGPNSRNSNQALPLTSKVAGKETTASVNRMDDMKINDPGLVNQAINDLNMAKKNSRMEKDKTNPLDGIDLNNFASVVVVDDQPGVTLEEERFTFDDADNGFQEVRNKKKEARQKDEQKVQQPQQQQQQQQPQPQPQQQTQLQQPQSTSQASQQVQGVSQQPPLPQRSSGVRDKEGGRQKGNKQSSNSGSGQIPSPIPGSTQQIPTPIPQAPAPPNISQGLGGNIKTFDRPRPKLPPRLAKQRETSRIQKQQQQQQQQQQYVSVHNDVSEMNKINQSVSIFPIKDSPNPAPPPTVNAWDKPINAALRPNSPSANAGSSAIQISGTITNSAENCNLEVNEQAQSGASSQRSTPSGDKVSGKLGREVAEKTVLDGTSPPVQTIIFENTNYKSGPSELGMKAAKFSNHLKNSRIDKGRERKLGEDVEDVQLSFANKNSGPVPEMNKTSENKTEPIQMPIAFNKNEDSVDMKLDFTFDSELSQLTDDKKNKSMGLPRSMHLPQGVQSTISHGSTDELNFKIASVKKVWEAIPPGPPVIEHNEDGSVASTASSFTPTFGNPVDSGLEPSFPKVEGSSVAGDDGSALTPGEIVYSSGPQIQNNPNSYSGNVAVSAVPNMVKSDVPSTSSNVCKVKPQQQAVMSAGPSPIGHPGPLSPPPFNSSNTQQGHINYQPTLGGTAAPFGSISAIPSPPTVLSYSSQQIPSQGGLYGAFQLDGTQVRSGQALSQFSGFPPYGLNQGLAGQTSAFNQQSMYLPTAPHPPPSAAPDIYPSSLSQYRIPAAQGPFGQSQQLSSNPSTVLISSTSNSLMSASVKPSSQQIGAIGTKGGGPYQQSGLPSQPSQLYIQYDPSYLSGSQMVQRPGPVQSNVVPTIPHSSSFYSGSAGGQAGFYQATNSTLQQGPSGQPLHQTGSPYGLQGYSTQSGTATPVGLQGFSSQMPQYRGTSLPAHTFLKSGQHPTDHNAGSNGRTQLKSPSSSQQDVLASVSVFSSGPQIPSPKSRSSKQQGPQQQQQQQQQSPNQQQPSQQNQQQPPHHKFSPYQGMTASTQLAFPQSVRGQMSITVRSGVPTATQRYPQPIQRPVPFPGGGTQGANTMGGRHRPQHQQPSRQPANVNKPGNNQPYYSHGSNVKMESVSDGKPETAGENKITENVTVSGSSNTAPGSSKPVTSVASQPEHKISPAENGKEESAAPAAE</sequence>
<feature type="region of interest" description="Disordered" evidence="1">
    <location>
        <begin position="1772"/>
        <end position="1945"/>
    </location>
</feature>
<feature type="compositionally biased region" description="Basic and acidic residues" evidence="1">
    <location>
        <begin position="2848"/>
        <end position="2862"/>
    </location>
</feature>
<keyword evidence="3" id="KW-1185">Reference proteome</keyword>
<feature type="compositionally biased region" description="Pro residues" evidence="1">
    <location>
        <begin position="1888"/>
        <end position="1897"/>
    </location>
</feature>
<feature type="compositionally biased region" description="Polar residues" evidence="1">
    <location>
        <begin position="2571"/>
        <end position="2601"/>
    </location>
</feature>
<evidence type="ECO:0008006" key="4">
    <source>
        <dbReference type="Google" id="ProtNLM"/>
    </source>
</evidence>
<feature type="compositionally biased region" description="Basic and acidic residues" evidence="1">
    <location>
        <begin position="2807"/>
        <end position="2821"/>
    </location>
</feature>
<feature type="compositionally biased region" description="Polar residues" evidence="1">
    <location>
        <begin position="1320"/>
        <end position="1334"/>
    </location>
</feature>
<feature type="compositionally biased region" description="Polar residues" evidence="1">
    <location>
        <begin position="1162"/>
        <end position="1185"/>
    </location>
</feature>
<feature type="compositionally biased region" description="Basic and acidic residues" evidence="1">
    <location>
        <begin position="897"/>
        <end position="958"/>
    </location>
</feature>
<feature type="compositionally biased region" description="Basic and acidic residues" evidence="1">
    <location>
        <begin position="1206"/>
        <end position="1269"/>
    </location>
</feature>
<feature type="compositionally biased region" description="Low complexity" evidence="1">
    <location>
        <begin position="2667"/>
        <end position="2706"/>
    </location>
</feature>
<feature type="compositionally biased region" description="Low complexity" evidence="1">
    <location>
        <begin position="1621"/>
        <end position="1630"/>
    </location>
</feature>
<feature type="compositionally biased region" description="Basic and acidic residues" evidence="1">
    <location>
        <begin position="257"/>
        <end position="270"/>
    </location>
</feature>
<feature type="region of interest" description="Disordered" evidence="1">
    <location>
        <begin position="106"/>
        <end position="1495"/>
    </location>
</feature>
<feature type="compositionally biased region" description="Basic and acidic residues" evidence="1">
    <location>
        <begin position="1060"/>
        <end position="1106"/>
    </location>
</feature>
<evidence type="ECO:0000313" key="3">
    <source>
        <dbReference type="Proteomes" id="UP001378592"/>
    </source>
</evidence>
<dbReference type="PANTHER" id="PTHR14038">
    <property type="entry name" value="BAT2 HLA-B-ASSOCIATED TRANSCRIPT 2"/>
    <property type="match status" value="1"/>
</dbReference>
<feature type="compositionally biased region" description="Basic and acidic residues" evidence="1">
    <location>
        <begin position="1591"/>
        <end position="1605"/>
    </location>
</feature>
<feature type="compositionally biased region" description="Low complexity" evidence="1">
    <location>
        <begin position="1681"/>
        <end position="1692"/>
    </location>
</feature>
<dbReference type="PANTHER" id="PTHR14038:SF0">
    <property type="entry name" value="LP18708P"/>
    <property type="match status" value="1"/>
</dbReference>
<accession>A0AAN9Z8Y2</accession>
<feature type="compositionally biased region" description="Basic and acidic residues" evidence="1">
    <location>
        <begin position="1461"/>
        <end position="1476"/>
    </location>
</feature>
<feature type="compositionally biased region" description="Polar residues" evidence="1">
    <location>
        <begin position="1631"/>
        <end position="1640"/>
    </location>
</feature>
<evidence type="ECO:0000256" key="1">
    <source>
        <dbReference type="SAM" id="MobiDB-lite"/>
    </source>
</evidence>
<dbReference type="InterPro" id="IPR033184">
    <property type="entry name" value="PRRC2"/>
</dbReference>
<organism evidence="2 3">
    <name type="scientific">Gryllus longicercus</name>
    <dbReference type="NCBI Taxonomy" id="2509291"/>
    <lineage>
        <taxon>Eukaryota</taxon>
        <taxon>Metazoa</taxon>
        <taxon>Ecdysozoa</taxon>
        <taxon>Arthropoda</taxon>
        <taxon>Hexapoda</taxon>
        <taxon>Insecta</taxon>
        <taxon>Pterygota</taxon>
        <taxon>Neoptera</taxon>
        <taxon>Polyneoptera</taxon>
        <taxon>Orthoptera</taxon>
        <taxon>Ensifera</taxon>
        <taxon>Gryllidea</taxon>
        <taxon>Grylloidea</taxon>
        <taxon>Gryllidae</taxon>
        <taxon>Gryllinae</taxon>
        <taxon>Gryllus</taxon>
    </lineage>
</organism>
<feature type="compositionally biased region" description="Basic and acidic residues" evidence="1">
    <location>
        <begin position="965"/>
        <end position="1048"/>
    </location>
</feature>
<feature type="compositionally biased region" description="Basic residues" evidence="1">
    <location>
        <begin position="1606"/>
        <end position="1620"/>
    </location>
</feature>
<feature type="compositionally biased region" description="Basic and acidic residues" evidence="1">
    <location>
        <begin position="793"/>
        <end position="866"/>
    </location>
</feature>
<feature type="compositionally biased region" description="Polar residues" evidence="1">
    <location>
        <begin position="2637"/>
        <end position="2666"/>
    </location>
</feature>
<feature type="compositionally biased region" description="Low complexity" evidence="1">
    <location>
        <begin position="1864"/>
        <end position="1887"/>
    </location>
</feature>
<feature type="compositionally biased region" description="Pro residues" evidence="1">
    <location>
        <begin position="765"/>
        <end position="777"/>
    </location>
</feature>
<dbReference type="GO" id="GO:0030154">
    <property type="term" value="P:cell differentiation"/>
    <property type="evidence" value="ECO:0007669"/>
    <property type="project" value="TreeGrafter"/>
</dbReference>